<proteinExistence type="predicted"/>
<evidence type="ECO:0000313" key="3">
    <source>
        <dbReference type="Proteomes" id="UP001271640"/>
    </source>
</evidence>
<keyword evidence="3" id="KW-1185">Reference proteome</keyword>
<accession>A0ABU4SMT6</accession>
<keyword evidence="1" id="KW-0472">Membrane</keyword>
<keyword evidence="1" id="KW-0812">Transmembrane</keyword>
<reference evidence="3" key="1">
    <citation type="journal article" date="2024" name="Toxins">
        <title>Genome Sequence Analysis of Native Xenorhabdus Strains Isolated from Entomopathogenic Nematodes in Argentina.</title>
        <authorList>
            <person name="Palma L."/>
            <person name="Frizzo L."/>
            <person name="Kaiser S."/>
            <person name="Berry C."/>
            <person name="Caballero P."/>
            <person name="Bode H.B."/>
            <person name="Del Valle E.E."/>
        </authorList>
    </citation>
    <scope>NUCLEOTIDE SEQUENCE [LARGE SCALE GENOMIC DNA]</scope>
    <source>
        <strain evidence="3">Reich</strain>
    </source>
</reference>
<organism evidence="2 3">
    <name type="scientific">Xenorhabdus littoralis</name>
    <dbReference type="NCBI Taxonomy" id="2582835"/>
    <lineage>
        <taxon>Bacteria</taxon>
        <taxon>Pseudomonadati</taxon>
        <taxon>Pseudomonadota</taxon>
        <taxon>Gammaproteobacteria</taxon>
        <taxon>Enterobacterales</taxon>
        <taxon>Morganellaceae</taxon>
        <taxon>Xenorhabdus</taxon>
    </lineage>
</organism>
<feature type="transmembrane region" description="Helical" evidence="1">
    <location>
        <begin position="27"/>
        <end position="49"/>
    </location>
</feature>
<dbReference type="Proteomes" id="UP001271640">
    <property type="component" value="Unassembled WGS sequence"/>
</dbReference>
<comment type="caution">
    <text evidence="2">The sequence shown here is derived from an EMBL/GenBank/DDBJ whole genome shotgun (WGS) entry which is preliminary data.</text>
</comment>
<protein>
    <submittedName>
        <fullName evidence="2">Uncharacterized protein</fullName>
    </submittedName>
</protein>
<sequence length="72" mass="8767">MKTIIKRVKQHLENVISINNSIWRGRFYSALFLMKYIYSYFKFLIFFISEYSVLGCYFMENIHGFLHLVSTR</sequence>
<evidence type="ECO:0000313" key="2">
    <source>
        <dbReference type="EMBL" id="MDX7999855.1"/>
    </source>
</evidence>
<keyword evidence="1" id="KW-1133">Transmembrane helix</keyword>
<evidence type="ECO:0000256" key="1">
    <source>
        <dbReference type="SAM" id="Phobius"/>
    </source>
</evidence>
<gene>
    <name evidence="2" type="ORF">FE394_11715</name>
</gene>
<name>A0ABU4SMT6_9GAMM</name>
<dbReference type="EMBL" id="VCDP01000040">
    <property type="protein sequence ID" value="MDX7999855.1"/>
    <property type="molecule type" value="Genomic_DNA"/>
</dbReference>